<dbReference type="GO" id="GO:0032259">
    <property type="term" value="P:methylation"/>
    <property type="evidence" value="ECO:0007669"/>
    <property type="project" value="UniProtKB-KW"/>
</dbReference>
<dbReference type="Pfam" id="PF08241">
    <property type="entry name" value="Methyltransf_11"/>
    <property type="match status" value="1"/>
</dbReference>
<dbReference type="OrthoDB" id="9809391at2"/>
<comment type="caution">
    <text evidence="1">The sequence shown here is derived from an EMBL/GenBank/DDBJ whole genome shotgun (WGS) entry which is preliminary data.</text>
</comment>
<dbReference type="Proteomes" id="UP000248627">
    <property type="component" value="Unassembled WGS sequence"/>
</dbReference>
<reference evidence="1 2" key="1">
    <citation type="submission" date="2018-01" db="EMBL/GenBank/DDBJ databases">
        <title>Draft genome sequence of Jishengella endophytica.</title>
        <authorList>
            <person name="Sahin N."/>
            <person name="Ay H."/>
            <person name="Saygin H."/>
        </authorList>
    </citation>
    <scope>NUCLEOTIDE SEQUENCE [LARGE SCALE GENOMIC DNA]</scope>
    <source>
        <strain evidence="1 2">DSM 45430</strain>
    </source>
</reference>
<proteinExistence type="predicted"/>
<sequence length="254" mass="27745">MIRTSGGDVDYERTGHGYASQRRPDPRIEALIHTALGDARTVLNVGAGAGSYEPADRYVVAVEPSARMRAQRPATAVPAIDATAESLPFDDDAFDAVMATVTVHQWADTARGLAELRRVARGPVLVLTFDGAALDRFWLAEYAPELIAAERRRYPAIDNIAAAIGTEVAVHEVPIPVDCVDGFTEAYYARPERFLDPRVRAAQSAWGFVDQVATTRAVDRLRADLESGAWDARHGQLRDQPTFHGSLRLIVGRP</sequence>
<evidence type="ECO:0000313" key="1">
    <source>
        <dbReference type="EMBL" id="PZG00277.1"/>
    </source>
</evidence>
<keyword evidence="2" id="KW-1185">Reference proteome</keyword>
<dbReference type="RefSeq" id="WP_111241687.1">
    <property type="nucleotide sequence ID" value="NZ_AP023358.1"/>
</dbReference>
<keyword evidence="1" id="KW-0808">Transferase</keyword>
<dbReference type="EMBL" id="POTX01000011">
    <property type="protein sequence ID" value="PZG00277.1"/>
    <property type="molecule type" value="Genomic_DNA"/>
</dbReference>
<evidence type="ECO:0000313" key="2">
    <source>
        <dbReference type="Proteomes" id="UP000248627"/>
    </source>
</evidence>
<protein>
    <submittedName>
        <fullName evidence="1">SAM-dependent methyltransferase</fullName>
    </submittedName>
</protein>
<gene>
    <name evidence="1" type="ORF">C1I93_03205</name>
</gene>
<dbReference type="InterPro" id="IPR013216">
    <property type="entry name" value="Methyltransf_11"/>
</dbReference>
<dbReference type="GO" id="GO:0008757">
    <property type="term" value="F:S-adenosylmethionine-dependent methyltransferase activity"/>
    <property type="evidence" value="ECO:0007669"/>
    <property type="project" value="InterPro"/>
</dbReference>
<dbReference type="AlphaFoldDB" id="A0A2W2DT38"/>
<organism evidence="1 2">
    <name type="scientific">Micromonospora endophytica</name>
    <dbReference type="NCBI Taxonomy" id="515350"/>
    <lineage>
        <taxon>Bacteria</taxon>
        <taxon>Bacillati</taxon>
        <taxon>Actinomycetota</taxon>
        <taxon>Actinomycetes</taxon>
        <taxon>Micromonosporales</taxon>
        <taxon>Micromonosporaceae</taxon>
        <taxon>Micromonospora</taxon>
    </lineage>
</organism>
<dbReference type="Gene3D" id="3.40.50.150">
    <property type="entry name" value="Vaccinia Virus protein VP39"/>
    <property type="match status" value="1"/>
</dbReference>
<dbReference type="InterPro" id="IPR029063">
    <property type="entry name" value="SAM-dependent_MTases_sf"/>
</dbReference>
<keyword evidence="1" id="KW-0489">Methyltransferase</keyword>
<name>A0A2W2DT38_9ACTN</name>
<dbReference type="SUPFAM" id="SSF53335">
    <property type="entry name" value="S-adenosyl-L-methionine-dependent methyltransferases"/>
    <property type="match status" value="1"/>
</dbReference>
<accession>A0A2W2DT38</accession>